<dbReference type="Proteomes" id="UP001212160">
    <property type="component" value="Unassembled WGS sequence"/>
</dbReference>
<dbReference type="PANTHER" id="PTHR48111">
    <property type="entry name" value="REGULATOR OF RPOS"/>
    <property type="match status" value="1"/>
</dbReference>
<feature type="domain" description="Response regulatory" evidence="10">
    <location>
        <begin position="5"/>
        <end position="120"/>
    </location>
</feature>
<dbReference type="InterPro" id="IPR036388">
    <property type="entry name" value="WH-like_DNA-bd_sf"/>
</dbReference>
<dbReference type="SUPFAM" id="SSF52172">
    <property type="entry name" value="CheY-like"/>
    <property type="match status" value="1"/>
</dbReference>
<evidence type="ECO:0000313" key="16">
    <source>
        <dbReference type="EMBL" id="PLT56582.1"/>
    </source>
</evidence>
<keyword evidence="5 9" id="KW-0238">DNA-binding</keyword>
<dbReference type="GO" id="GO:0006355">
    <property type="term" value="P:regulation of DNA-templated transcription"/>
    <property type="evidence" value="ECO:0007669"/>
    <property type="project" value="InterPro"/>
</dbReference>
<accession>A0A2N5NKA1</accession>
<keyword evidence="4" id="KW-0805">Transcription regulation</keyword>
<evidence type="ECO:0000313" key="20">
    <source>
        <dbReference type="Proteomes" id="UP000283992"/>
    </source>
</evidence>
<dbReference type="EMBL" id="JAPZED010000003">
    <property type="protein sequence ID" value="MCZ7693276.1"/>
    <property type="molecule type" value="Genomic_DNA"/>
</dbReference>
<reference evidence="14" key="4">
    <citation type="submission" date="2022-12" db="EMBL/GenBank/DDBJ databases">
        <title>Genome of R. gnavus strain RSHDN_123.</title>
        <authorList>
            <person name="Abdugheni R."/>
        </authorList>
    </citation>
    <scope>NUCLEOTIDE SEQUENCE</scope>
    <source>
        <strain evidence="14">RSHDN_123</strain>
    </source>
</reference>
<dbReference type="InterPro" id="IPR001867">
    <property type="entry name" value="OmpR/PhoB-type_DNA-bd"/>
</dbReference>
<evidence type="ECO:0000313" key="21">
    <source>
        <dbReference type="Proteomes" id="UP000285610"/>
    </source>
</evidence>
<dbReference type="EMBL" id="JAPRBD010000004">
    <property type="protein sequence ID" value="MCZ0689498.1"/>
    <property type="molecule type" value="Genomic_DNA"/>
</dbReference>
<name>A0A2N5NKA1_MEDGN</name>
<evidence type="ECO:0000313" key="14">
    <source>
        <dbReference type="EMBL" id="MCZ7693276.1"/>
    </source>
</evidence>
<evidence type="ECO:0000256" key="8">
    <source>
        <dbReference type="PROSITE-ProRule" id="PRU00169"/>
    </source>
</evidence>
<dbReference type="Proteomes" id="UP000283992">
    <property type="component" value="Unassembled WGS sequence"/>
</dbReference>
<dbReference type="Proteomes" id="UP000285610">
    <property type="component" value="Unassembled WGS sequence"/>
</dbReference>
<keyword evidence="2 8" id="KW-0597">Phosphoprotein</keyword>
<dbReference type="GO" id="GO:0000156">
    <property type="term" value="F:phosphorelay response regulator activity"/>
    <property type="evidence" value="ECO:0007669"/>
    <property type="project" value="TreeGrafter"/>
</dbReference>
<evidence type="ECO:0000256" key="5">
    <source>
        <dbReference type="ARBA" id="ARBA00023125"/>
    </source>
</evidence>
<gene>
    <name evidence="16" type="ORF">CDL18_05255</name>
    <name evidence="17" type="ORF">DW142_02985</name>
    <name evidence="18" type="ORF">DWZ50_08225</name>
    <name evidence="14" type="ORF">O8D18_04360</name>
    <name evidence="13" type="ORF">OZZ16_06140</name>
    <name evidence="12" type="ORF">OZZ17_00865</name>
    <name evidence="15" type="ORF">PNW85_04760</name>
</gene>
<feature type="DNA-binding region" description="OmpR/PhoB-type" evidence="9">
    <location>
        <begin position="134"/>
        <end position="232"/>
    </location>
</feature>
<dbReference type="GO" id="GO:0005829">
    <property type="term" value="C:cytosol"/>
    <property type="evidence" value="ECO:0007669"/>
    <property type="project" value="TreeGrafter"/>
</dbReference>
<reference evidence="20 21" key="2">
    <citation type="submission" date="2018-08" db="EMBL/GenBank/DDBJ databases">
        <title>A genome reference for cultivated species of the human gut microbiota.</title>
        <authorList>
            <person name="Zou Y."/>
            <person name="Xue W."/>
            <person name="Luo G."/>
        </authorList>
    </citation>
    <scope>NUCLEOTIDE SEQUENCE [LARGE SCALE GENOMIC DNA]</scope>
    <source>
        <strain evidence="18 21">AF33-12</strain>
        <strain evidence="17 20">AM12-54</strain>
    </source>
</reference>
<evidence type="ECO:0000256" key="4">
    <source>
        <dbReference type="ARBA" id="ARBA00023015"/>
    </source>
</evidence>
<evidence type="ECO:0000313" key="13">
    <source>
        <dbReference type="EMBL" id="MCZ0689498.1"/>
    </source>
</evidence>
<evidence type="ECO:0000256" key="3">
    <source>
        <dbReference type="ARBA" id="ARBA00023012"/>
    </source>
</evidence>
<dbReference type="EMBL" id="NIHM01000005">
    <property type="protein sequence ID" value="PLT56582.1"/>
    <property type="molecule type" value="Genomic_DNA"/>
</dbReference>
<evidence type="ECO:0000313" key="12">
    <source>
        <dbReference type="EMBL" id="MCZ0666094.1"/>
    </source>
</evidence>
<dbReference type="InterPro" id="IPR011006">
    <property type="entry name" value="CheY-like_superfamily"/>
</dbReference>
<protein>
    <recommendedName>
        <fullName evidence="1">Stage 0 sporulation protein A homolog</fullName>
    </recommendedName>
</protein>
<dbReference type="AlphaFoldDB" id="A0A2N5NKA1"/>
<dbReference type="EMBL" id="JAQMLA010000009">
    <property type="protein sequence ID" value="MDB8685990.1"/>
    <property type="molecule type" value="Genomic_DNA"/>
</dbReference>
<comment type="function">
    <text evidence="7">May play the central regulatory role in sporulation. It may be an element of the effector pathway responsible for the activation of sporulation genes in response to nutritional stress. Spo0A may act in concert with spo0H (a sigma factor) to control the expression of some genes that are critical to the sporulation process.</text>
</comment>
<dbReference type="Pfam" id="PF00072">
    <property type="entry name" value="Response_reg"/>
    <property type="match status" value="1"/>
</dbReference>
<dbReference type="EMBL" id="JAPRAY010000001">
    <property type="protein sequence ID" value="MCZ0666094.1"/>
    <property type="molecule type" value="Genomic_DNA"/>
</dbReference>
<evidence type="ECO:0000259" key="11">
    <source>
        <dbReference type="PROSITE" id="PS51755"/>
    </source>
</evidence>
<evidence type="ECO:0000256" key="7">
    <source>
        <dbReference type="ARBA" id="ARBA00024867"/>
    </source>
</evidence>
<dbReference type="EMBL" id="QRQE01000017">
    <property type="protein sequence ID" value="RHM76624.1"/>
    <property type="molecule type" value="Genomic_DNA"/>
</dbReference>
<dbReference type="SMART" id="SM00448">
    <property type="entry name" value="REC"/>
    <property type="match status" value="1"/>
</dbReference>
<dbReference type="Gene3D" id="1.10.10.10">
    <property type="entry name" value="Winged helix-like DNA-binding domain superfamily/Winged helix DNA-binding domain"/>
    <property type="match status" value="1"/>
</dbReference>
<evidence type="ECO:0000259" key="10">
    <source>
        <dbReference type="PROSITE" id="PS50110"/>
    </source>
</evidence>
<dbReference type="CDD" id="cd00383">
    <property type="entry name" value="trans_reg_C"/>
    <property type="match status" value="1"/>
</dbReference>
<dbReference type="PROSITE" id="PS51755">
    <property type="entry name" value="OMPR_PHOB"/>
    <property type="match status" value="1"/>
</dbReference>
<dbReference type="Gene3D" id="3.40.50.2300">
    <property type="match status" value="1"/>
</dbReference>
<dbReference type="InterPro" id="IPR039420">
    <property type="entry name" value="WalR-like"/>
</dbReference>
<dbReference type="Proteomes" id="UP000234849">
    <property type="component" value="Unassembled WGS sequence"/>
</dbReference>
<evidence type="ECO:0000256" key="2">
    <source>
        <dbReference type="ARBA" id="ARBA00022553"/>
    </source>
</evidence>
<dbReference type="Gene3D" id="6.10.250.690">
    <property type="match status" value="1"/>
</dbReference>
<dbReference type="PROSITE" id="PS50110">
    <property type="entry name" value="RESPONSE_REGULATORY"/>
    <property type="match status" value="1"/>
</dbReference>
<dbReference type="RefSeq" id="WP_073962997.1">
    <property type="nucleotide sequence ID" value="NZ_AP031447.1"/>
</dbReference>
<evidence type="ECO:0000256" key="6">
    <source>
        <dbReference type="ARBA" id="ARBA00023163"/>
    </source>
</evidence>
<evidence type="ECO:0000313" key="17">
    <source>
        <dbReference type="EMBL" id="RHJ15195.1"/>
    </source>
</evidence>
<evidence type="ECO:0000256" key="1">
    <source>
        <dbReference type="ARBA" id="ARBA00018672"/>
    </source>
</evidence>
<sequence>MERQKILIVEDDADISGLLVKIMEGAGYQVRQAFSGTEALFCMERELPDCVLLDLMLPGMTGEEVLEQIRQEQKKEMPVLILSAKVSVQDKVKLLRLGADDYITKPFDPEEVIARVEAAMRRYTKEAQNMEAEQEVFRYKNLSLYPQSRKVEVSGIELPLTMHEYDILYLLIQNPQKVYSREHLYEQVWKGGYYGEDNTVNVHVSNLRKKIQKADKEESYIKTVWGIGFKLE</sequence>
<reference evidence="16 19" key="1">
    <citation type="journal article" date="2017" name="Genome Med.">
        <title>A novel Ruminococcus gnavus clade enriched in inflammatory bowel disease patients.</title>
        <authorList>
            <person name="Hall A.B."/>
            <person name="Yassour M."/>
            <person name="Sauk J."/>
            <person name="Garner A."/>
            <person name="Jiang X."/>
            <person name="Arthur T."/>
            <person name="Lagoudas G.K."/>
            <person name="Vatanen T."/>
            <person name="Fornelos N."/>
            <person name="Wilson R."/>
            <person name="Bertha M."/>
            <person name="Cohen M."/>
            <person name="Garber J."/>
            <person name="Khalili H."/>
            <person name="Gevers D."/>
            <person name="Ananthakrishnan A.N."/>
            <person name="Kugathasan S."/>
            <person name="Lander E.S."/>
            <person name="Blainey P."/>
            <person name="Vlamakis H."/>
            <person name="Xavier R.J."/>
            <person name="Huttenhower C."/>
        </authorList>
    </citation>
    <scope>NUCLEOTIDE SEQUENCE [LARGE SCALE GENOMIC DNA]</scope>
    <source>
        <strain evidence="16 19">RJX1118</strain>
    </source>
</reference>
<dbReference type="Proteomes" id="UP001148455">
    <property type="component" value="Unassembled WGS sequence"/>
</dbReference>
<evidence type="ECO:0000313" key="15">
    <source>
        <dbReference type="EMBL" id="MDB8685990.1"/>
    </source>
</evidence>
<evidence type="ECO:0000313" key="19">
    <source>
        <dbReference type="Proteomes" id="UP000234849"/>
    </source>
</evidence>
<dbReference type="Proteomes" id="UP001076974">
    <property type="component" value="Unassembled WGS sequence"/>
</dbReference>
<evidence type="ECO:0000313" key="18">
    <source>
        <dbReference type="EMBL" id="RHM76624.1"/>
    </source>
</evidence>
<keyword evidence="3" id="KW-0902">Two-component regulatory system</keyword>
<feature type="modified residue" description="4-aspartylphosphate" evidence="8">
    <location>
        <position position="54"/>
    </location>
</feature>
<dbReference type="SMART" id="SM00862">
    <property type="entry name" value="Trans_reg_C"/>
    <property type="match status" value="1"/>
</dbReference>
<reference evidence="15" key="5">
    <citation type="submission" date="2023-01" db="EMBL/GenBank/DDBJ databases">
        <title>Human gut microbiome strain richness.</title>
        <authorList>
            <person name="Chen-Liaw A."/>
        </authorList>
    </citation>
    <scope>NUCLEOTIDE SEQUENCE</scope>
    <source>
        <strain evidence="15">RTP21484st1_H11_RTP21484_190118</strain>
    </source>
</reference>
<proteinExistence type="predicted"/>
<organism evidence="16 19">
    <name type="scientific">Mediterraneibacter gnavus</name>
    <name type="common">Ruminococcus gnavus</name>
    <dbReference type="NCBI Taxonomy" id="33038"/>
    <lineage>
        <taxon>Bacteria</taxon>
        <taxon>Bacillati</taxon>
        <taxon>Bacillota</taxon>
        <taxon>Clostridia</taxon>
        <taxon>Lachnospirales</taxon>
        <taxon>Lachnospiraceae</taxon>
        <taxon>Mediterraneibacter</taxon>
    </lineage>
</organism>
<evidence type="ECO:0000256" key="9">
    <source>
        <dbReference type="PROSITE-ProRule" id="PRU01091"/>
    </source>
</evidence>
<dbReference type="GO" id="GO:0000976">
    <property type="term" value="F:transcription cis-regulatory region binding"/>
    <property type="evidence" value="ECO:0007669"/>
    <property type="project" value="TreeGrafter"/>
</dbReference>
<dbReference type="GO" id="GO:0032993">
    <property type="term" value="C:protein-DNA complex"/>
    <property type="evidence" value="ECO:0007669"/>
    <property type="project" value="TreeGrafter"/>
</dbReference>
<feature type="domain" description="OmpR/PhoB-type" evidence="11">
    <location>
        <begin position="134"/>
        <end position="232"/>
    </location>
</feature>
<dbReference type="Pfam" id="PF00486">
    <property type="entry name" value="Trans_reg_C"/>
    <property type="match status" value="1"/>
</dbReference>
<dbReference type="Proteomes" id="UP001079535">
    <property type="component" value="Unassembled WGS sequence"/>
</dbReference>
<dbReference type="PANTHER" id="PTHR48111:SF2">
    <property type="entry name" value="RESPONSE REGULATOR SAER"/>
    <property type="match status" value="1"/>
</dbReference>
<dbReference type="FunFam" id="1.10.10.10:FF:000018">
    <property type="entry name" value="DNA-binding response regulator ResD"/>
    <property type="match status" value="1"/>
</dbReference>
<dbReference type="InterPro" id="IPR001789">
    <property type="entry name" value="Sig_transdc_resp-reg_receiver"/>
</dbReference>
<dbReference type="EMBL" id="QRLN01000003">
    <property type="protein sequence ID" value="RHJ15195.1"/>
    <property type="molecule type" value="Genomic_DNA"/>
</dbReference>
<keyword evidence="6" id="KW-0804">Transcription</keyword>
<comment type="caution">
    <text evidence="16">The sequence shown here is derived from an EMBL/GenBank/DDBJ whole genome shotgun (WGS) entry which is preliminary data.</text>
</comment>
<reference evidence="12" key="3">
    <citation type="submission" date="2022-11" db="EMBL/GenBank/DDBJ databases">
        <title>Temperate bacteriophages infecting mucin-degrading bacterium Ruminococcus gnavus from the human gut.</title>
        <authorList>
            <person name="Buttimer C."/>
        </authorList>
    </citation>
    <scope>NUCLEOTIDE SEQUENCE</scope>
    <source>
        <strain evidence="12">CCUG 49994</strain>
        <strain evidence="13">CCUG 52279</strain>
    </source>
</reference>